<comment type="caution">
    <text evidence="1">The sequence shown here is derived from an EMBL/GenBank/DDBJ whole genome shotgun (WGS) entry which is preliminary data.</text>
</comment>
<sequence>MEGIGWRARGDDDSLGGRLFTSGEYDDDRYRNQRQEIMRIWIQWRSSEESQMIEAEARAGQITPGSTQAVVSS</sequence>
<dbReference type="AlphaFoldDB" id="A0AAD6NFT8"/>
<dbReference type="EMBL" id="JAQGDS010000012">
    <property type="protein sequence ID" value="KAJ6256750.1"/>
    <property type="molecule type" value="Genomic_DNA"/>
</dbReference>
<evidence type="ECO:0000313" key="2">
    <source>
        <dbReference type="Proteomes" id="UP001221413"/>
    </source>
</evidence>
<protein>
    <submittedName>
        <fullName evidence="1">Uncharacterized protein</fullName>
    </submittedName>
</protein>
<gene>
    <name evidence="1" type="ORF">Dda_8617</name>
</gene>
<dbReference type="Proteomes" id="UP001221413">
    <property type="component" value="Unassembled WGS sequence"/>
</dbReference>
<name>A0AAD6NFT8_DREDA</name>
<reference evidence="1" key="1">
    <citation type="submission" date="2023-01" db="EMBL/GenBank/DDBJ databases">
        <title>The chitinases involved in constricting ring structure development in the nematode-trapping fungus Drechslerella dactyloides.</title>
        <authorList>
            <person name="Wang R."/>
            <person name="Zhang L."/>
            <person name="Tang P."/>
            <person name="Li S."/>
            <person name="Liang L."/>
        </authorList>
    </citation>
    <scope>NUCLEOTIDE SEQUENCE</scope>
    <source>
        <strain evidence="1">YMF1.00031</strain>
    </source>
</reference>
<organism evidence="1 2">
    <name type="scientific">Drechslerella dactyloides</name>
    <name type="common">Nematode-trapping fungus</name>
    <name type="synonym">Arthrobotrys dactyloides</name>
    <dbReference type="NCBI Taxonomy" id="74499"/>
    <lineage>
        <taxon>Eukaryota</taxon>
        <taxon>Fungi</taxon>
        <taxon>Dikarya</taxon>
        <taxon>Ascomycota</taxon>
        <taxon>Pezizomycotina</taxon>
        <taxon>Orbiliomycetes</taxon>
        <taxon>Orbiliales</taxon>
        <taxon>Orbiliaceae</taxon>
        <taxon>Drechslerella</taxon>
    </lineage>
</organism>
<proteinExistence type="predicted"/>
<keyword evidence="2" id="KW-1185">Reference proteome</keyword>
<evidence type="ECO:0000313" key="1">
    <source>
        <dbReference type="EMBL" id="KAJ6256750.1"/>
    </source>
</evidence>
<accession>A0AAD6NFT8</accession>